<organism evidence="4 5">
    <name type="scientific">Arctia plantaginis</name>
    <name type="common">Wood tiger moth</name>
    <name type="synonym">Phalaena plantaginis</name>
    <dbReference type="NCBI Taxonomy" id="874455"/>
    <lineage>
        <taxon>Eukaryota</taxon>
        <taxon>Metazoa</taxon>
        <taxon>Ecdysozoa</taxon>
        <taxon>Arthropoda</taxon>
        <taxon>Hexapoda</taxon>
        <taxon>Insecta</taxon>
        <taxon>Pterygota</taxon>
        <taxon>Neoptera</taxon>
        <taxon>Endopterygota</taxon>
        <taxon>Lepidoptera</taxon>
        <taxon>Glossata</taxon>
        <taxon>Ditrysia</taxon>
        <taxon>Noctuoidea</taxon>
        <taxon>Erebidae</taxon>
        <taxon>Arctiinae</taxon>
        <taxon>Arctia</taxon>
    </lineage>
</organism>
<dbReference type="InterPro" id="IPR012582">
    <property type="entry name" value="DNAPKcs_CC3"/>
</dbReference>
<feature type="domain" description="FATC" evidence="3">
    <location>
        <begin position="3023"/>
        <end position="3055"/>
    </location>
</feature>
<dbReference type="InterPro" id="IPR016024">
    <property type="entry name" value="ARM-type_fold"/>
</dbReference>
<dbReference type="Gene3D" id="1.10.1070.11">
    <property type="entry name" value="Phosphatidylinositol 3-/4-kinase, catalytic domain"/>
    <property type="match status" value="1"/>
</dbReference>
<dbReference type="GO" id="GO:0006303">
    <property type="term" value="P:double-strand break repair via nonhomologous end joining"/>
    <property type="evidence" value="ECO:0007669"/>
    <property type="project" value="InterPro"/>
</dbReference>
<evidence type="ECO:0000313" key="4">
    <source>
        <dbReference type="EMBL" id="CAB3259411.1"/>
    </source>
</evidence>
<feature type="domain" description="PI3K/PI4K catalytic" evidence="2">
    <location>
        <begin position="2728"/>
        <end position="3020"/>
    </location>
</feature>
<evidence type="ECO:0000313" key="5">
    <source>
        <dbReference type="Proteomes" id="UP000494256"/>
    </source>
</evidence>
<feature type="region of interest" description="Disordered" evidence="1">
    <location>
        <begin position="1489"/>
        <end position="1510"/>
    </location>
</feature>
<gene>
    <name evidence="4" type="ORF">APLA_LOCUS16481</name>
</gene>
<name>A0A8S1BLG4_ARCPL</name>
<dbReference type="PROSITE" id="PS51190">
    <property type="entry name" value="FATC"/>
    <property type="match status" value="1"/>
</dbReference>
<evidence type="ECO:0008006" key="6">
    <source>
        <dbReference type="Google" id="ProtNLM"/>
    </source>
</evidence>
<dbReference type="InterPro" id="IPR003152">
    <property type="entry name" value="FATC_dom"/>
</dbReference>
<evidence type="ECO:0000256" key="1">
    <source>
        <dbReference type="SAM" id="MobiDB-lite"/>
    </source>
</evidence>
<dbReference type="SUPFAM" id="SSF48371">
    <property type="entry name" value="ARM repeat"/>
    <property type="match status" value="2"/>
</dbReference>
<dbReference type="OrthoDB" id="5600252at2759"/>
<evidence type="ECO:0000259" key="2">
    <source>
        <dbReference type="PROSITE" id="PS50290"/>
    </source>
</evidence>
<dbReference type="InterPro" id="IPR000403">
    <property type="entry name" value="PI3/4_kinase_cat_dom"/>
</dbReference>
<dbReference type="PROSITE" id="PS50290">
    <property type="entry name" value="PI3_4_KINASE_3"/>
    <property type="match status" value="1"/>
</dbReference>
<dbReference type="EMBL" id="CADEBD010000739">
    <property type="protein sequence ID" value="CAB3259411.1"/>
    <property type="molecule type" value="Genomic_DNA"/>
</dbReference>
<comment type="caution">
    <text evidence="4">The sequence shown here is derived from an EMBL/GenBank/DDBJ whole genome shotgun (WGS) entry which is preliminary data.</text>
</comment>
<dbReference type="SMART" id="SM00146">
    <property type="entry name" value="PI3Kc"/>
    <property type="match status" value="1"/>
</dbReference>
<reference evidence="4 5" key="1">
    <citation type="submission" date="2020-04" db="EMBL/GenBank/DDBJ databases">
        <authorList>
            <person name="Wallbank WR R."/>
            <person name="Pardo Diaz C."/>
            <person name="Kozak K."/>
            <person name="Martin S."/>
            <person name="Jiggins C."/>
            <person name="Moest M."/>
            <person name="Warren A I."/>
            <person name="Byers J.R.P. K."/>
            <person name="Montejo-Kovacevich G."/>
            <person name="Yen C E."/>
        </authorList>
    </citation>
    <scope>NUCLEOTIDE SEQUENCE [LARGE SCALE GENOMIC DNA]</scope>
</reference>
<sequence>MDSWSELVSSYPDNPEPRDIEKALRTAETLISGNLAPFEIEWLAQTLLFKPIDVLNTIATKKSEEWLKNIAESFKVISRLVCKYWEVLEKDHETIVKLCMLPYDAQTKKAAIHCLIDILKNPGVDPGNAKRHIDALESSSTCKAPLAVLVGNICRYCPEGVDQEYIRVWRIYLNMLQQQNNTDTIVKAVLEGIDGLFENFGRDLPIMEVNNFYKDFSRKCARLSKCIEPLLSILKSHAGLFKEKLAEDDVLRLYLWGLNSLQVKDALLAVYTVIFDQVSEDKIKTIISKEIQPRMDSESSLVKHTALRIAFCAKNDYKIPVPNIFRPDALEFQIRHRSISHQEADLVSVCLGSRESYVKSLLLTIIMYYDNIPVSLRQGIVVKGILETSKDVRKAALTLLIELSRQNGGLEKFADVWRALLDPDTKEKCVLEEILQQIVVLLKAFLDASKKDPNQVLSLSGVLSFVLSVSETDNSSQHCESLRPVINELSNVLCIPPSSLLSSKFVYVEMFKENSLLKQLLSTFKNDKRDDNLSLLQVIFSNNTVDTKLLTKALSEMNTLLKSKKDLEYRQVCNIMNQILKLKSTRSVSTTDDRILQRDLSLLIGEHRHLIPKEDFTDDLYSLEMDNKIIISLPNIVDGKNYKIDLLRILQISLLHEDYETLYCLLTIITVNLRDRPEPGLQYLTWRVIHSMFRCSDVVDVTSALRMCATAACAQQAIHSITAEVNPAVRRMLCDSLQVILLQDPGSETSGELLTMVADQLMVMINSPEQSNYEAGLDITRIFLKALRENDSMSINYLPNIITLLSKRIVNDVYKSATDIFMEKIDIFDNDQKILSGIVGNMLINNNKTDIEYILEFLKKVFEIKNYDGSLLVEMIFNDSLDDVMQDVLTAGLEEKFVNVLQVLALAKHDFDIKDTILKTFIPKDALTKVMNILSVNASVAIQQNICKFLNEYSLILLEVDKEKTLKCLANLIENLQPESLPTLKNDFSACLCTYKNILKVLPPEINMSYDNWCKKLNLETVTEELNKIINMADILGTLDVSDEICQKIQALNILADVFDHPISYSRVWMDILLEKENQIRHVIASDMLSIAEKCLSCSEFEDVLEKNEDFVLKYLRVYFERILLTEGVVTNTNLFIEVLKYFCINYKKYEKHYDRILYIVEKIWPNFEQLDFEVKLLVASELLRLPRSVGLISPVRWMMSAITSPDTRLDHKLRMITILPGGSEYSSCYRSMAGTLPIHLSEMGGDHAGVLRALLDSLATTGDLTLLDIIITLAAADDTKGWWDDAIDASMSSVADRRDENIYDAAYQTMKKRPGLGGCRRVFLPLLKHSTRIFCEDYASKIIPDLLSTLKTGFKEPTNTEVFRERVLSYAKAFSILQMIIEKVPSKYLESGVINAKAGSQDPWYVIKEVCIYSMTLRTKVRCPDNASAALQDACLRLQTSAYNCLTAAICKRRPSQKQYAAVFDMSAWTKIVDPHVQHDLWPRAYWGDTKSRQPGGADGQGPSSVSTTLTYSRTVRTSLFMATLSENPMQYDMIPNEDEEEDNDVEEEKPVGYENHPLNAHGCLVSITALLEHSSTLEHTDWLTKLAEGLTSNLPVNAKWTLAQAICNARTELKPHASVLTPALLDLVATTPKVIGDRQVLNNLHVDILWTVIKWDIKVLPHYNSISLCAKYLISTCIEHRSQEGVSRSLLNTLNNVLHIYGSCMNIDWDELQKHINEMPKTAPYLYPILQRILKNGILIPELLNKILAKFEVNDWMKSSKLPEVFGLALSLETNKEEFLPKFWQILANVKSTKVTDYVRVLKYAQRADPKCCNRQNFRIITDLASKVERAGCLSIISVYLENCVEESSCTEIFEIIGLKELLDGENKIIIEALKVAHNGLKFMDSEMKKDILNAVSINCRNSSVSVRKQAFAVILKIFQDLVIVKTDHSAKRRALQSTPILDTLGSTGFHEIIVKEVSQGVFDGNEEIANMMRDGVETCLSKDMAVRFAELFYLIFYMARKDRKELSHCGYILLDLLFRDLKRQDGYTDVKLSDQPLAPSDNNIGYITYATIGRTFGQKQLGSARREIDVQMSVADIFEIFVQSSKVNSQICKELCLKLMKCLQLQGSGPRFGLDSVMAKLLTDMLKEEPNCVTPLVLEASRIFLDSINLVDGLKDSLKIVKRKVLNAEALAYYDIIIEDLILRSDGRDFFNFSIKETGDVEMKDENLQFSIEGLTEVFGYLSNWEDLRIQDRECIEGLLPPLMVEREQFKTYLGEYFEAKQKNIDYKLWFNKMAGSYVSSKLGKTILQFKQNWLRDMERWPVRDFVVSAVIEGIKWPADDTLMTCDIKASDCLAEWAARLMIRSAYFDGDERKSMMCRGDELKWCSEANERQLPKLALQCIERNKGSLFVNEALPWFYENVRARRLVALRENDTSKLQKALQATEREDKDVSFGLKHLILQLRKDLGVLSKSKLDEMLLSLNNITEDHSSFYSNKNGVDLITLYEFAMDHYDELWELSDTSTQAEIISDMATLVGNITDGNLTKDSNLRISILLNRLVSFEGLLSEETSKKLLDKIMFILPSLDTYSIDQLKNVSNAFPTSIWKSYKIDKEESFGLCKEYLQLVCDPSYTLARYCAELSKDWTQYPAIFAKISNKFDSSFRGTDYISLNTIKKKLFALENADTREREKQLKNITTELFKKLTKPVLRLSQLSPELTKDTTLEEQRENLRKLLALPSSVHVVKFSQQVQVFVDSIRRPCVLSALLSNGTTKKYIIKSGEVLANDASVQRAIAVLPELFEGQVRSYNVTTLSEDCAVIEYLENYQRLQEFMGDKVRIPVVRLDNDKLVLSPSLALEQYNALCNKIPVYTLRSSIENKCSSLEEFIAKKRMFLDTLSTMTITNWLFGVGDRHLQNIMINKQDGGVCGVDLASVFEYGLREFVPARLTANLLAVCDVKVLESRLQRMLLCLRQSRRLYEAFVRVSFYWKGRDFSEIKHVRNILQGSMTSYQVTRDVIENSKIKHKQEYLNILDAVFQNFTCKQTYSVEEQVSCLLQHCTDPKILSITPQGWEAWI</sequence>
<dbReference type="PANTHER" id="PTHR11139">
    <property type="entry name" value="ATAXIA TELANGIECTASIA MUTATED ATM -RELATED"/>
    <property type="match status" value="1"/>
</dbReference>
<dbReference type="SUPFAM" id="SSF56112">
    <property type="entry name" value="Protein kinase-like (PK-like)"/>
    <property type="match status" value="1"/>
</dbReference>
<dbReference type="InterPro" id="IPR036940">
    <property type="entry name" value="PI3/4_kinase_cat_sf"/>
</dbReference>
<dbReference type="InterPro" id="IPR050517">
    <property type="entry name" value="DDR_Repair_Kinase"/>
</dbReference>
<dbReference type="GO" id="GO:0004674">
    <property type="term" value="F:protein serine/threonine kinase activity"/>
    <property type="evidence" value="ECO:0007669"/>
    <property type="project" value="TreeGrafter"/>
</dbReference>
<proteinExistence type="predicted"/>
<dbReference type="SMART" id="SM01343">
    <property type="entry name" value="FATC"/>
    <property type="match status" value="1"/>
</dbReference>
<dbReference type="SMART" id="SM01344">
    <property type="entry name" value="NUC194"/>
    <property type="match status" value="1"/>
</dbReference>
<dbReference type="GO" id="GO:0000723">
    <property type="term" value="P:telomere maintenance"/>
    <property type="evidence" value="ECO:0007669"/>
    <property type="project" value="TreeGrafter"/>
</dbReference>
<accession>A0A8S1BLG4</accession>
<dbReference type="Pfam" id="PF00454">
    <property type="entry name" value="PI3_PI4_kinase"/>
    <property type="match status" value="1"/>
</dbReference>
<dbReference type="Proteomes" id="UP000494256">
    <property type="component" value="Unassembled WGS sequence"/>
</dbReference>
<dbReference type="GO" id="GO:0005634">
    <property type="term" value="C:nucleus"/>
    <property type="evidence" value="ECO:0007669"/>
    <property type="project" value="InterPro"/>
</dbReference>
<dbReference type="PANTHER" id="PTHR11139:SF68">
    <property type="entry name" value="DNA-DEPENDENT PROTEIN KINASE CATALYTIC SUBUNIT"/>
    <property type="match status" value="1"/>
</dbReference>
<dbReference type="InterPro" id="IPR011009">
    <property type="entry name" value="Kinase-like_dom_sf"/>
</dbReference>
<protein>
    <recommendedName>
        <fullName evidence="6">ARM repeat superfamily protein</fullName>
    </recommendedName>
</protein>
<dbReference type="Gene3D" id="3.30.1010.10">
    <property type="entry name" value="Phosphatidylinositol 3-kinase Catalytic Subunit, Chain A, domain 4"/>
    <property type="match status" value="1"/>
</dbReference>
<evidence type="ECO:0000259" key="3">
    <source>
        <dbReference type="PROSITE" id="PS51190"/>
    </source>
</evidence>